<feature type="domain" description="DUF7507" evidence="2">
    <location>
        <begin position="1278"/>
        <end position="1384"/>
    </location>
</feature>
<feature type="compositionally biased region" description="Polar residues" evidence="1">
    <location>
        <begin position="1372"/>
        <end position="1385"/>
    </location>
</feature>
<dbReference type="Gene3D" id="2.60.40.10">
    <property type="entry name" value="Immunoglobulins"/>
    <property type="match status" value="1"/>
</dbReference>
<dbReference type="InterPro" id="IPR047589">
    <property type="entry name" value="DUF11_rpt"/>
</dbReference>
<dbReference type="InterPro" id="IPR051172">
    <property type="entry name" value="Chlamydia_OmcB"/>
</dbReference>
<feature type="region of interest" description="Disordered" evidence="1">
    <location>
        <begin position="412"/>
        <end position="432"/>
    </location>
</feature>
<feature type="domain" description="DUF7507" evidence="2">
    <location>
        <begin position="918"/>
        <end position="1024"/>
    </location>
</feature>
<accession>A0A6G4QT71</accession>
<reference evidence="3" key="1">
    <citation type="submission" date="2020-02" db="EMBL/GenBank/DDBJ databases">
        <authorList>
            <person name="Gao J."/>
            <person name="Sun J."/>
        </authorList>
    </citation>
    <scope>NUCLEOTIDE SEQUENCE</scope>
    <source>
        <strain evidence="3">602-2</strain>
    </source>
</reference>
<dbReference type="EMBL" id="JAAKGT010000001">
    <property type="protein sequence ID" value="NGM48455.1"/>
    <property type="molecule type" value="Genomic_DNA"/>
</dbReference>
<feature type="domain" description="DUF7507" evidence="2">
    <location>
        <begin position="558"/>
        <end position="664"/>
    </location>
</feature>
<feature type="region of interest" description="Disordered" evidence="1">
    <location>
        <begin position="1122"/>
        <end position="1156"/>
    </location>
</feature>
<proteinExistence type="predicted"/>
<feature type="domain" description="DUF7507" evidence="2">
    <location>
        <begin position="307"/>
        <end position="426"/>
    </location>
</feature>
<dbReference type="Pfam" id="PF24346">
    <property type="entry name" value="DUF7507"/>
    <property type="match status" value="10"/>
</dbReference>
<feature type="region of interest" description="Disordered" evidence="1">
    <location>
        <begin position="1241"/>
        <end position="1292"/>
    </location>
</feature>
<dbReference type="SUPFAM" id="SSF117074">
    <property type="entry name" value="Hypothetical protein PA1324"/>
    <property type="match status" value="1"/>
</dbReference>
<dbReference type="RefSeq" id="WP_165255737.1">
    <property type="nucleotide sequence ID" value="NZ_JAAKGT010000001.1"/>
</dbReference>
<feature type="region of interest" description="Disordered" evidence="1">
    <location>
        <begin position="521"/>
        <end position="556"/>
    </location>
</feature>
<feature type="compositionally biased region" description="Polar residues" evidence="1">
    <location>
        <begin position="1012"/>
        <end position="1025"/>
    </location>
</feature>
<feature type="domain" description="DUF7507" evidence="2">
    <location>
        <begin position="437"/>
        <end position="544"/>
    </location>
</feature>
<evidence type="ECO:0000256" key="1">
    <source>
        <dbReference type="SAM" id="MobiDB-lite"/>
    </source>
</evidence>
<sequence>MADIDLTSPGSTTTIDGVVITRGDAIGSGTGIYAPFLGIRDNDGNENGFNTDATDVLNTDQSKTSSLTFNQIPIRVIDGVQYLEFRLDLNETNANPFTALNALKIYYSSAPATGADYVAGTQELDADFTKIFDLDASGDKTLLMDAHSSGSGNDDYIFYVPVSLFGGADLSSAYITLYAEFGRPGTDYAADDGFEEFNTEQAAVISGIKFLDADGDGVQDAGEAGLGGWTIFVDENKNGVLDAGERSTVTKADGTFQIGGLPLSLGTVQVDEVLQEGWTQTTGAFETVTLSAATTYNVQIGNQPIPPQVDVVKTAGTRTDGDGNGDDAGDTQVFNFTVTNTGTIKLLNVTLMDDNGTPGNTADDIPIALTGLTDQDGDGQADDLAVGASATGSLLHVFSQAEIEAGGYTNTGTATGSSASGISVSDSDPESVTLTRNPALNITKDASVPGGTADTAGEQISYTISVANTGNVMLDGVTVTDPYADAGSIMRGADTVGDNDALLEVGEVWSYTAKHTVTQAEIDSNGGGDGALENVATADSNQTGPDTDDASVPVDRRPSLNITKDATVPGGTADTAGEQISYTITVANTGNTTLDGVTVTDPYADAGSIIRGADIVGDNDAFLEVGETWGYTAKHTVTQAEIDSNGGGDGALENVATADSNQTGPDTDDASVPVDRRPSLNITKDATVPGGTADTAGEQISYTITVANTGNTTLDGVTVTDPYADAGSIIRGADIVGDNDAFLEVGETWGYTAKHTVTQAEIDSNGGGDGALENVATADSNQTGPDTDDASVPVAPRPSLNITKDATVPGGTADTAGEQISYVITVANTGNTTLDGVTVTDPYADAGSIMRGADVVGDNDALLEVGETWGYTAKHTVTQAEIDSNGGGDGALENVATADSNQTGPDTDDASVPVDRRPSLNITKDATVPGGTADAAGEQISYVITVANTGNTTLDGVTVTDPYADAGSIMRGADVVGDNDALLEVGETWGYTATHTVTQAELDSNGGGDGQLENTATADSNQTGPDTDDASVPVDRRPSLNITKDATVPGGTADTAGEQISYTITVANTGNTTLDGVTVTDPYADAGSIMRGADIVGDNDAFLEVGETWGYTAKHTVTQAEIDSNGGGDGALENVATADSNQTGPDTDDASVPVDRRPSLNITKDATVPGGTADAAGEQISYVITVANTGNTTLDGVTVTDPYADAGSIMRGADVVGDNDAFLEVGETWGYTAKHTVTQAEIDSNGGGDGALENVATADSNQTGPDTDDASVPVDRRPSLNITKDASVPGGTADAAGEQISYVITVANTGNTTLDGVTVTDPYADAGSIMRGVDVVGDNDAFLEVGETWGYTAKHTVTQAELDSNGGGDGQLENTATADSNQTGPDTDDANVPVQQRASIDIEKYVSIDGGATWSDADDPMGPIATSSASIAFKFVVTNTGNVTLTNTAVTDSVFDLNGAAAGTARDLGNLAVGASTEFQITAPWTSGQHVNDATASGTYSGGTTSDHDLAYYYGLIDTVGVRTPGFWLSPNGLTFWDGTVGNETKSGPDFPDGELLAYNNGIVDGPDPGNSNKEERYILLGDDNGNGITDAGEDTLQMSLALALKVLDASQKPSQDARYVLGRDVIAAWLNFEAGNASGDPLDPNSPAAKMNQAIDWLQQYADANHDGIADFNGPAVKQNSAAWQGSGAALHTALDDYNNNGTISGFTFAGDGDDKLFVTMLTRYHAEDTLA</sequence>
<protein>
    <submittedName>
        <fullName evidence="3">DUF11 domain-containing protein</fullName>
    </submittedName>
</protein>
<feature type="domain" description="DUF7507" evidence="2">
    <location>
        <begin position="1427"/>
        <end position="1505"/>
    </location>
</feature>
<comment type="caution">
    <text evidence="3">The sequence shown here is derived from an EMBL/GenBank/DDBJ whole genome shotgun (WGS) entry which is preliminary data.</text>
</comment>
<feature type="region of interest" description="Disordered" evidence="1">
    <location>
        <begin position="642"/>
        <end position="675"/>
    </location>
</feature>
<feature type="compositionally biased region" description="Low complexity" evidence="1">
    <location>
        <begin position="412"/>
        <end position="425"/>
    </location>
</feature>
<feature type="region of interest" description="Disordered" evidence="1">
    <location>
        <begin position="762"/>
        <end position="811"/>
    </location>
</feature>
<name>A0A6G4QT71_9CAUL</name>
<dbReference type="PANTHER" id="PTHR34819:SF3">
    <property type="entry name" value="CELL SURFACE PROTEIN"/>
    <property type="match status" value="1"/>
</dbReference>
<feature type="domain" description="DUF7507" evidence="2">
    <location>
        <begin position="1158"/>
        <end position="1264"/>
    </location>
</feature>
<feature type="region of interest" description="Disordered" evidence="1">
    <location>
        <begin position="881"/>
        <end position="916"/>
    </location>
</feature>
<dbReference type="NCBIfam" id="TIGR01451">
    <property type="entry name" value="B_ant_repeat"/>
    <property type="match status" value="8"/>
</dbReference>
<evidence type="ECO:0000259" key="2">
    <source>
        <dbReference type="Pfam" id="PF24346"/>
    </source>
</evidence>
<dbReference type="InterPro" id="IPR055354">
    <property type="entry name" value="DUF7507"/>
</dbReference>
<feature type="domain" description="DUF7507" evidence="2">
    <location>
        <begin position="798"/>
        <end position="904"/>
    </location>
</feature>
<feature type="region of interest" description="Disordered" evidence="1">
    <location>
        <begin position="1361"/>
        <end position="1392"/>
    </location>
</feature>
<feature type="domain" description="DUF7507" evidence="2">
    <location>
        <begin position="1038"/>
        <end position="1144"/>
    </location>
</feature>
<dbReference type="PANTHER" id="PTHR34819">
    <property type="entry name" value="LARGE CYSTEINE-RICH PERIPLASMIC PROTEIN OMCB"/>
    <property type="match status" value="1"/>
</dbReference>
<feature type="region of interest" description="Disordered" evidence="1">
    <location>
        <begin position="1001"/>
        <end position="1055"/>
    </location>
</feature>
<feature type="domain" description="DUF7507" evidence="2">
    <location>
        <begin position="678"/>
        <end position="784"/>
    </location>
</feature>
<organism evidence="3">
    <name type="scientific">Caulobacter sp. 602-2</name>
    <dbReference type="NCBI Taxonomy" id="2710887"/>
    <lineage>
        <taxon>Bacteria</taxon>
        <taxon>Pseudomonadati</taxon>
        <taxon>Pseudomonadota</taxon>
        <taxon>Alphaproteobacteria</taxon>
        <taxon>Caulobacterales</taxon>
        <taxon>Caulobacteraceae</taxon>
        <taxon>Caulobacter</taxon>
    </lineage>
</organism>
<evidence type="ECO:0000313" key="3">
    <source>
        <dbReference type="EMBL" id="NGM48455.1"/>
    </source>
</evidence>
<gene>
    <name evidence="3" type="ORF">G5B46_02420</name>
</gene>
<dbReference type="InterPro" id="IPR013783">
    <property type="entry name" value="Ig-like_fold"/>
</dbReference>